<dbReference type="GO" id="GO:0003714">
    <property type="term" value="F:transcription corepressor activity"/>
    <property type="evidence" value="ECO:0007669"/>
    <property type="project" value="InterPro"/>
</dbReference>
<dbReference type="OrthoDB" id="4159489at2759"/>
<gene>
    <name evidence="3" type="primary">SPOSA6832_02783</name>
</gene>
<feature type="compositionally biased region" description="Low complexity" evidence="2">
    <location>
        <begin position="1"/>
        <end position="34"/>
    </location>
</feature>
<sequence length="130" mass="12869">MPFQQPLVPSPTLSRSPPSSPSLNLSSPPTASTSAVGLGVSGAGQLEAPVGGVPAPESKADVTSPVELTQFVDTLLNDLESRFDSLSSDVLSRLSSLSTRVDSLESSLAELMGGTAGVASGPGSSTGSAA</sequence>
<name>A0A0D6EMB7_SPOSA</name>
<protein>
    <submittedName>
        <fullName evidence="3">SPOSA6832_02783-mRNA-1:cds</fullName>
    </submittedName>
</protein>
<dbReference type="InterPro" id="IPR009643">
    <property type="entry name" value="HS1-bd"/>
</dbReference>
<dbReference type="Pfam" id="PF06825">
    <property type="entry name" value="HSBP1"/>
    <property type="match status" value="1"/>
</dbReference>
<dbReference type="Gene3D" id="1.20.5.430">
    <property type="match status" value="1"/>
</dbReference>
<keyword evidence="4" id="KW-1185">Reference proteome</keyword>
<organism evidence="3 4">
    <name type="scientific">Sporidiobolus salmonicolor</name>
    <name type="common">Yeast-like fungus</name>
    <name type="synonym">Sporobolomyces salmonicolor</name>
    <dbReference type="NCBI Taxonomy" id="5005"/>
    <lineage>
        <taxon>Eukaryota</taxon>
        <taxon>Fungi</taxon>
        <taxon>Dikarya</taxon>
        <taxon>Basidiomycota</taxon>
        <taxon>Pucciniomycotina</taxon>
        <taxon>Microbotryomycetes</taxon>
        <taxon>Sporidiobolales</taxon>
        <taxon>Sporidiobolaceae</taxon>
        <taxon>Sporobolomyces</taxon>
    </lineage>
</organism>
<accession>A0A0D6EMB7</accession>
<evidence type="ECO:0000256" key="1">
    <source>
        <dbReference type="ARBA" id="ARBA00006349"/>
    </source>
</evidence>
<evidence type="ECO:0000313" key="4">
    <source>
        <dbReference type="Proteomes" id="UP000243876"/>
    </source>
</evidence>
<dbReference type="AlphaFoldDB" id="A0A0D6EMB7"/>
<evidence type="ECO:0000256" key="2">
    <source>
        <dbReference type="SAM" id="MobiDB-lite"/>
    </source>
</evidence>
<comment type="similarity">
    <text evidence="1">Belongs to the HSBP1 family.</text>
</comment>
<dbReference type="Proteomes" id="UP000243876">
    <property type="component" value="Unassembled WGS sequence"/>
</dbReference>
<proteinExistence type="inferred from homology"/>
<dbReference type="EMBL" id="CENE01000011">
    <property type="protein sequence ID" value="CEQ41086.1"/>
    <property type="molecule type" value="Genomic_DNA"/>
</dbReference>
<evidence type="ECO:0000313" key="3">
    <source>
        <dbReference type="EMBL" id="CEQ41086.1"/>
    </source>
</evidence>
<reference evidence="4" key="1">
    <citation type="submission" date="2015-02" db="EMBL/GenBank/DDBJ databases">
        <authorList>
            <person name="Gon?alves P."/>
        </authorList>
    </citation>
    <scope>NUCLEOTIDE SEQUENCE [LARGE SCALE GENOMIC DNA]</scope>
</reference>
<feature type="region of interest" description="Disordered" evidence="2">
    <location>
        <begin position="1"/>
        <end position="62"/>
    </location>
</feature>